<dbReference type="InterPro" id="IPR045170">
    <property type="entry name" value="MTOX"/>
</dbReference>
<evidence type="ECO:0000256" key="1">
    <source>
        <dbReference type="ARBA" id="ARBA00001974"/>
    </source>
</evidence>
<gene>
    <name evidence="6" type="primary">solA</name>
    <name evidence="6" type="ORF">IHQ68_08615</name>
</gene>
<sequence>MGIETDIVLVGLGAMGAACAWQFAKRGLAVVGVDRFAPPHDLGSSHGETRITRQAVGEGAAYAPLVAASHRIWRELEAETGDKLFEACGAIVIAPGSGESSHHGKPDFVARSTEVAVAHGIPHETMTGAEAKRRFPQFVGLTGDERVYYEPGGGYVFPERCIAAQLARAAELGAEIRTGEEVLSVVQEGERVVVETTKGRIVAGHAIVSAGGWSGGLLGAPYHRLLTVNRQVLHWFELDDMAAYRPDSPVFIWMHGPGDVDYLYGFPPLPGDPRIKVATEQYSEATTADALLREVAPQESQEMHRTHVAGRLADASTRVAKAAACLYTVTPDNGFIIDRHPAMDRVVAISACSGHGFKHSAGIGEAVAKAVVENDWAPLNPFSVSRFGAA</sequence>
<dbReference type="PANTHER" id="PTHR10961">
    <property type="entry name" value="PEROXISOMAL SARCOSINE OXIDASE"/>
    <property type="match status" value="1"/>
</dbReference>
<accession>A0ABU1DF97</accession>
<dbReference type="EMBL" id="JADBEO010000014">
    <property type="protein sequence ID" value="MDR4306679.1"/>
    <property type="molecule type" value="Genomic_DNA"/>
</dbReference>
<dbReference type="NCBIfam" id="NF008425">
    <property type="entry name" value="PRK11259.1"/>
    <property type="match status" value="1"/>
</dbReference>
<dbReference type="Pfam" id="PF01266">
    <property type="entry name" value="DAO"/>
    <property type="match status" value="1"/>
</dbReference>
<protein>
    <submittedName>
        <fullName evidence="6">N-methyl-L-tryptophan oxidase</fullName>
        <ecNumber evidence="6">1.5.3.2</ecNumber>
    </submittedName>
</protein>
<dbReference type="SUPFAM" id="SSF51905">
    <property type="entry name" value="FAD/NAD(P)-binding domain"/>
    <property type="match status" value="1"/>
</dbReference>
<evidence type="ECO:0000259" key="5">
    <source>
        <dbReference type="Pfam" id="PF01266"/>
    </source>
</evidence>
<dbReference type="PANTHER" id="PTHR10961:SF7">
    <property type="entry name" value="FAD DEPENDENT OXIDOREDUCTASE DOMAIN-CONTAINING PROTEIN"/>
    <property type="match status" value="1"/>
</dbReference>
<evidence type="ECO:0000313" key="7">
    <source>
        <dbReference type="Proteomes" id="UP001181622"/>
    </source>
</evidence>
<evidence type="ECO:0000256" key="3">
    <source>
        <dbReference type="ARBA" id="ARBA00022827"/>
    </source>
</evidence>
<evidence type="ECO:0000256" key="2">
    <source>
        <dbReference type="ARBA" id="ARBA00022630"/>
    </source>
</evidence>
<dbReference type="Gene3D" id="3.30.9.10">
    <property type="entry name" value="D-Amino Acid Oxidase, subunit A, domain 2"/>
    <property type="match status" value="1"/>
</dbReference>
<evidence type="ECO:0000256" key="4">
    <source>
        <dbReference type="ARBA" id="ARBA00023002"/>
    </source>
</evidence>
<proteinExistence type="predicted"/>
<dbReference type="EC" id="1.5.3.2" evidence="6"/>
<organism evidence="6 7">
    <name type="scientific">Chelatococcus sambhunathii</name>
    <dbReference type="NCBI Taxonomy" id="363953"/>
    <lineage>
        <taxon>Bacteria</taxon>
        <taxon>Pseudomonadati</taxon>
        <taxon>Pseudomonadota</taxon>
        <taxon>Alphaproteobacteria</taxon>
        <taxon>Hyphomicrobiales</taxon>
        <taxon>Chelatococcaceae</taxon>
        <taxon>Chelatococcus</taxon>
    </lineage>
</organism>
<dbReference type="InterPro" id="IPR006076">
    <property type="entry name" value="FAD-dep_OxRdtase"/>
</dbReference>
<evidence type="ECO:0000313" key="6">
    <source>
        <dbReference type="EMBL" id="MDR4306679.1"/>
    </source>
</evidence>
<dbReference type="GO" id="GO:0050131">
    <property type="term" value="F:N-methyl-L-amino-acid oxidase activity"/>
    <property type="evidence" value="ECO:0007669"/>
    <property type="project" value="UniProtKB-EC"/>
</dbReference>
<dbReference type="RefSeq" id="WP_309390773.1">
    <property type="nucleotide sequence ID" value="NZ_JADBEO010000014.1"/>
</dbReference>
<dbReference type="Proteomes" id="UP001181622">
    <property type="component" value="Unassembled WGS sequence"/>
</dbReference>
<dbReference type="SUPFAM" id="SSF54373">
    <property type="entry name" value="FAD-linked reductases, C-terminal domain"/>
    <property type="match status" value="1"/>
</dbReference>
<keyword evidence="4 6" id="KW-0560">Oxidoreductase</keyword>
<keyword evidence="3" id="KW-0274">FAD</keyword>
<comment type="cofactor">
    <cofactor evidence="1">
        <name>FAD</name>
        <dbReference type="ChEBI" id="CHEBI:57692"/>
    </cofactor>
</comment>
<comment type="caution">
    <text evidence="6">The sequence shown here is derived from an EMBL/GenBank/DDBJ whole genome shotgun (WGS) entry which is preliminary data.</text>
</comment>
<dbReference type="InterPro" id="IPR036188">
    <property type="entry name" value="FAD/NAD-bd_sf"/>
</dbReference>
<dbReference type="Gene3D" id="3.50.50.60">
    <property type="entry name" value="FAD/NAD(P)-binding domain"/>
    <property type="match status" value="1"/>
</dbReference>
<feature type="domain" description="FAD dependent oxidoreductase" evidence="5">
    <location>
        <begin position="6"/>
        <end position="369"/>
    </location>
</feature>
<keyword evidence="7" id="KW-1185">Reference proteome</keyword>
<keyword evidence="2" id="KW-0285">Flavoprotein</keyword>
<reference evidence="6" key="1">
    <citation type="submission" date="2020-10" db="EMBL/GenBank/DDBJ databases">
        <authorList>
            <person name="Abbas A."/>
            <person name="Razzaq R."/>
            <person name="Waqas M."/>
            <person name="Abbas N."/>
            <person name="Nielsen T.K."/>
            <person name="Hansen L.H."/>
            <person name="Hussain S."/>
            <person name="Shahid M."/>
        </authorList>
    </citation>
    <scope>NUCLEOTIDE SEQUENCE</scope>
    <source>
        <strain evidence="6">S14</strain>
    </source>
</reference>
<name>A0ABU1DF97_9HYPH</name>